<dbReference type="OrthoDB" id="3460749at2759"/>
<dbReference type="AlphaFoldDB" id="A0A9X0DLV8"/>
<dbReference type="Proteomes" id="UP001152300">
    <property type="component" value="Unassembled WGS sequence"/>
</dbReference>
<accession>A0A9X0DLV8</accession>
<dbReference type="EMBL" id="JAPEIS010000004">
    <property type="protein sequence ID" value="KAJ8067020.1"/>
    <property type="molecule type" value="Genomic_DNA"/>
</dbReference>
<protein>
    <submittedName>
        <fullName evidence="1">Uncharacterized protein</fullName>
    </submittedName>
</protein>
<keyword evidence="2" id="KW-1185">Reference proteome</keyword>
<comment type="caution">
    <text evidence="1">The sequence shown here is derived from an EMBL/GenBank/DDBJ whole genome shotgun (WGS) entry which is preliminary data.</text>
</comment>
<reference evidence="1" key="1">
    <citation type="submission" date="2022-11" db="EMBL/GenBank/DDBJ databases">
        <title>Genome Resource of Sclerotinia nivalis Strain SnTB1, a Plant Pathogen Isolated from American Ginseng.</title>
        <authorList>
            <person name="Fan S."/>
        </authorList>
    </citation>
    <scope>NUCLEOTIDE SEQUENCE</scope>
    <source>
        <strain evidence="1">SnTB1</strain>
    </source>
</reference>
<gene>
    <name evidence="1" type="ORF">OCU04_004400</name>
</gene>
<sequence length="174" mass="19776">MPSNNVSEWNAGEIPADPNNLADWSFEITDMTDFDFGDLPTMAPVAQSSSNDRAVLSDGYTPEPAAIESTSSYCQCTQAKSFETLINEISKIVAQTREEQMQAIERRVTCLEARAALLEGIVQDIKDGVGRLRGRLYRQSDQLEDLYERIDNFYSWLHEAHDKVEYLMDNQDRK</sequence>
<proteinExistence type="predicted"/>
<name>A0A9X0DLV8_9HELO</name>
<evidence type="ECO:0000313" key="2">
    <source>
        <dbReference type="Proteomes" id="UP001152300"/>
    </source>
</evidence>
<organism evidence="1 2">
    <name type="scientific">Sclerotinia nivalis</name>
    <dbReference type="NCBI Taxonomy" id="352851"/>
    <lineage>
        <taxon>Eukaryota</taxon>
        <taxon>Fungi</taxon>
        <taxon>Dikarya</taxon>
        <taxon>Ascomycota</taxon>
        <taxon>Pezizomycotina</taxon>
        <taxon>Leotiomycetes</taxon>
        <taxon>Helotiales</taxon>
        <taxon>Sclerotiniaceae</taxon>
        <taxon>Sclerotinia</taxon>
    </lineage>
</organism>
<evidence type="ECO:0000313" key="1">
    <source>
        <dbReference type="EMBL" id="KAJ8067020.1"/>
    </source>
</evidence>